<dbReference type="STRING" id="1798374.A2Z33_02595"/>
<gene>
    <name evidence="2" type="ORF">A2Z33_02595</name>
</gene>
<feature type="transmembrane region" description="Helical" evidence="1">
    <location>
        <begin position="45"/>
        <end position="66"/>
    </location>
</feature>
<keyword evidence="1" id="KW-0472">Membrane</keyword>
<evidence type="ECO:0000256" key="1">
    <source>
        <dbReference type="SAM" id="Phobius"/>
    </source>
</evidence>
<feature type="transmembrane region" description="Helical" evidence="1">
    <location>
        <begin position="16"/>
        <end position="38"/>
    </location>
</feature>
<reference evidence="2 3" key="1">
    <citation type="journal article" date="2016" name="Nat. Commun.">
        <title>Thousands of microbial genomes shed light on interconnected biogeochemical processes in an aquifer system.</title>
        <authorList>
            <person name="Anantharaman K."/>
            <person name="Brown C.T."/>
            <person name="Hug L.A."/>
            <person name="Sharon I."/>
            <person name="Castelle C.J."/>
            <person name="Probst A.J."/>
            <person name="Thomas B.C."/>
            <person name="Singh A."/>
            <person name="Wilkins M.J."/>
            <person name="Karaoz U."/>
            <person name="Brodie E.L."/>
            <person name="Williams K.H."/>
            <person name="Hubbard S.S."/>
            <person name="Banfield J.F."/>
        </authorList>
    </citation>
    <scope>NUCLEOTIDE SEQUENCE [LARGE SCALE GENOMIC DNA]</scope>
</reference>
<evidence type="ECO:0000313" key="2">
    <source>
        <dbReference type="EMBL" id="OGG01404.1"/>
    </source>
</evidence>
<evidence type="ECO:0000313" key="3">
    <source>
        <dbReference type="Proteomes" id="UP000178448"/>
    </source>
</evidence>
<dbReference type="AlphaFoldDB" id="A0A1F5YMS0"/>
<sequence length="74" mass="8483">MVSDNSLPKRHSCLKYIFIFLLVFIVYNAIIIVSSLITRDFLLNLWIRYAIAGVIAGFIIALFVAFEVKDDDEN</sequence>
<keyword evidence="1" id="KW-1133">Transmembrane helix</keyword>
<comment type="caution">
    <text evidence="2">The sequence shown here is derived from an EMBL/GenBank/DDBJ whole genome shotgun (WGS) entry which is preliminary data.</text>
</comment>
<dbReference type="Proteomes" id="UP000178448">
    <property type="component" value="Unassembled WGS sequence"/>
</dbReference>
<organism evidence="2 3">
    <name type="scientific">Candidatus Gottesmanbacteria bacterium RBG_16_52_11</name>
    <dbReference type="NCBI Taxonomy" id="1798374"/>
    <lineage>
        <taxon>Bacteria</taxon>
        <taxon>Candidatus Gottesmaniibacteriota</taxon>
    </lineage>
</organism>
<keyword evidence="1" id="KW-0812">Transmembrane</keyword>
<dbReference type="EMBL" id="MFJD01000016">
    <property type="protein sequence ID" value="OGG01404.1"/>
    <property type="molecule type" value="Genomic_DNA"/>
</dbReference>
<protein>
    <submittedName>
        <fullName evidence="2">Uncharacterized protein</fullName>
    </submittedName>
</protein>
<accession>A0A1F5YMS0</accession>
<proteinExistence type="predicted"/>
<name>A0A1F5YMS0_9BACT</name>